<protein>
    <submittedName>
        <fullName evidence="4">LysM peptidoglycan-binding domain-containing protein</fullName>
    </submittedName>
</protein>
<dbReference type="RefSeq" id="WP_153583461.1">
    <property type="nucleotide sequence ID" value="NZ_WJBU01000002.1"/>
</dbReference>
<dbReference type="EMBL" id="WJBU01000002">
    <property type="protein sequence ID" value="MRD46105.1"/>
    <property type="molecule type" value="Genomic_DNA"/>
</dbReference>
<dbReference type="InterPro" id="IPR031325">
    <property type="entry name" value="RHS_repeat"/>
</dbReference>
<dbReference type="Pfam" id="PF01476">
    <property type="entry name" value="LysM"/>
    <property type="match status" value="1"/>
</dbReference>
<feature type="compositionally biased region" description="Polar residues" evidence="2">
    <location>
        <begin position="2436"/>
        <end position="2447"/>
    </location>
</feature>
<sequence length="3604" mass="383784">MVAIVSGNSLGLSLTSLATLGQQGSVGSSGAGRSGEQVFVNASNGNLVLRDQDDYVAAYGLDVSAVRTYNSAGKIVGGVQDSWAVGVSRQKVTVPATWGTGTITRTDFDGAEATYIWGGLNGSSPYYETTAGAGANDTITRDAGTGQYIWTDGATGALERYDASGRLVSTEDIQGNRIVHTYNAQGRLASSVGANGETVSYLYSAAGDLTDITTSVPAGTVTKRVHYDWDASHRMTRVTVDLTPADGSTADGVSYWTTYSYVGTSNRIETIAQKDNSSLKFAYDAQQRVVSITDALSRVTTLTYDATGLKTRVLTAGGVASDLLYNAAGRLSEIDVAGQLEHAFSYINVDDVTSVTDGAGQTTTFSYDTRGNQQSQRDAAGNTIERTYNANNTLKTETVYHVAASTQGPVTPAAAPATTNYIYNASKPAELRFVVSAQGRVTEYQTVKMPGAVGSVGPTTILVYDQATYTGALTETALATWALTQPAEGIMRTDLSYDARGQLESKTTYLSVDATRLGVVAGKTTTSYTYTTQGLVWTTTQPGATGSTSGVTTNVYDGLGRLLQVTNALGEITLTSYDDALMQTKVKLANNQTSISTTDRAGNVLSVYNTNAALANLGTTQYAYDKDDRLVMTTDATGVRTFKVYDAQGRLAGDVDGDGTLVEYMYDAADRLSRTVKYTTAVVQSKLVDAAGNALAPVIDTIRPTALALTDQSTWRAYDAAGRLSKTVSAEGSVVEFTYDGASLLMATKEYATRLTATQMAALGNKPLPSAIAPTPDAASDRVSRNFYDADNLLIGTLDAMGYVTQMTYDAAGQLVQKRRSYNLTPTAQRATGTLAALVTGAGASAQDETTTYLRDGKGQLIAQVDAAKNYTEYGYDLAGRQTSTTRYAKKVTTAFTWSSKLSDIKPAATAGQDLTTSLSYDALGRCTQELDASGTKTTHTYNTLGLLTQTKTSVNLANERVAVTLTYDDLGRLISETTADNRTLTHAYDLAGRRISTTNGPGNKTLFFYDAESRLIYTVDATGGVSETDYDTLDNKLAEIRYTQKKLTATTLSSLTGGLITAANAATLVSSVQTAGQDARIDYKYLRDGHISSIKDANGNTTYYYYDAFGASLGCVDGAGNVQYSVYDANGRVVQTTRLAKAISGVTAATTLAEVSQRIAAVIGDAGDQTIYRVYDMDGRLTATVNGLNEVERFWYDGNGNVIEHRAYVNRVAAGWTPTNLVTTDHIDDRRTRTMYDSFNRAIYTVDGAGSVTTYQYDLDGNVTQQRVFAKAIDPATFNGTTQVIPGAAATTPDTITTYTYDSDNRLIWSVDGAGGVTRRYYDKDGNVTQLVQFATAVTPGTSVALAAGIITYASTGKDRITNYTYDAAGRQIYAVDSLGTITGTVYDKAGNITASIQYAKLGAAPAPGVPRAQGTPAEDGNDRITRMAYDAANRLVFTVDATGAVAERSYDGAGNVKSITQYANVIDAAKFNALSKTATCDEINAALVKTSTANRVQAQTFDKANRIATTTDGVGHITTYSYDGLNRSTAITDSGAGITSRTTTYTYDGAGRTSSVTDALGQTERYTYDGVGNKLTFQNKRNAIWTYEYDAAGRMTDEYTPSVDVTSVTSGLVMTTAARVIRTTNTYDAAGNLLSRTEAVGRPEQRTTSYEYDALGRQIRTRFPSVAVYVAETDSAIATNGQGNAATRTDAAVAGGIYTETTYDALGNAIRNRDVGGALSYKVYDQLGRVTYDVDAMRYVTGYTLDVFGGTTTLTRYANAMTLTGTETSLNTADMTSAKLVKDSAADRVLLTTYDRVGRVDTVTEPTVDVYDPEATGTAQYYQAGALTDNFYNAFGELIQVARFKSAGTASTAAYNQFNYYDNAGRLTATVDAANYLTTTTYDVLGNVTQTTEYAKALTGTITAATKPAVPTSSTTDRTTTFEYDSLNRKKTETRLNVEVTDQDTFVTSSTSVITRYGYDATGNVVTTETADGITGNYYDLLGRITAVTKPVRAGETSGTITPLTVYKRDIYGNAVVQIDYAAGTAAVGATTADPNDRTSYSFFDIDGHATRTVDANGADRYASYDVYGRVVKQWQTLVTGTANATIFHAFKYDALGRLTRDITPTNNSADSAVVSTDIKYNAFGDMITKGVNGVTSEYYDYDKAGRLWRTNAENGVATIYLYDRLGNRTAQIQSSGAAYNDADLRAAGVTAAGAAADTSLRRTKTRYDALGRVTQQARIAPGSVTATVNQTYDRWGNVLSITDARNALWVTRYEYNANSQLTRQYVPNDEGAAQLSSVVYYDKMGRQVGVREYINATASNLNRMRYDTQGNLVEERHADGGIVANSFNVFGERTTNIDAEGNKTTYTYNKASLQTSTTHWGKALGGGAYSGFAIYTASHNAAGDTVTLTQTTGNITESTGWDLAGRMTSQTNGAGNVTRYTYDLRGNVTSVTLPTGTKQSTSTYDSRDRKTSDTDALGSITKWSYDYFGHVLSHTDIGEARYEYKYDNAMQMKSQTNTRGQSLLYGYDGAGQMTQIVDTVNGMQTTDYTYDLSGHKLSEHVAVTQNGSRITVQDNHMSYDSLGRLRWMADDHIQARMDYDLVGNRTSVTTHVVNKVGMTDEVTDTARYYQYDAMNRMTVVDGNDATGLILPSQGHEITYDKNGNRLTDRTGGKQITKIVTSHKANGEDLYGYIAGNGIATEKYTYDGLNRLATISRDDGELINDPGTTWLLIDQRQYDAASRVTRTGGLGDLPKDYLKVLYGKDANENPLGGNGSQQRESSYNANGQLIVQEVTGYNNTAGYSTFNNAIDAAGNITQYKVKTGSVTNTYDTTLVKLEGYKEASVKGTSTYLEPGSTTSTYDTNGYLKSVDSTLDADDRTFINDVRGQVLATQQGTRLLREFIVNGEVLAQYGQGVDRITARDKDGNPIFNDNIADFQLGYKSITPSYPNASPGTYTVQTGDTLRSIAQSAYGDSKRWYQIAEANGISSDAQLRVGVSLNLPNLVGTSHNDAGTFALYDPSKIVGDTSPYLALPPQPSDNFFGQVLMMAVALYVALYLGPEIFNAIGAETTYTAGTLEGSTMTLTSTTTGLNATAAHIVSGAVAAAGGSLAGQVVGIATGAQHGFNFKQAALSALSGGVSGGLADVDFTGSNLSSLSNTIVRAGVASALTQGVGIATGLQRSFNWNSVTASAVGAGVGAAVGRELGDGFGGRLATGLIAGTATAVMRGGRISAQQIAVDAFGNAVGSSIAEANWGSAAQGIGPDSTKDYRNSFDIESDNARYDRVMQHALRRGGPGFNDSATDAEVLAAAMRDAGYEGDIVPTAGPARPSALKPVPAVTAKGAALPPVTNLYAPAEGFFESRYRMAVQGMTDPNAGLLDVGMNLLLGAGVSPFAALEGGATGLYNAVNSSWRAGQNLARADLSDDPDLAANSRLEAIADLAGAALGLGGPTTLLQQRLSLGNPPRRTGFVADDMLALPDGLAYRSDLPQHMVGPDGFTKAGQLSGTHNLNNATAALDAKGATYSLNPTGTQGISELRYSYVNPASGKVVTGSKTVYDPAIISDKAMIDYSLKAGQSGWSQYMANSTKVPPVYDVRQGGVTFRVYINVDKQGNPFVGNVHPIK</sequence>
<dbReference type="SUPFAM" id="SSF63825">
    <property type="entry name" value="YWTD domain"/>
    <property type="match status" value="1"/>
</dbReference>
<dbReference type="Pfam" id="PF05593">
    <property type="entry name" value="RHS_repeat"/>
    <property type="match status" value="7"/>
</dbReference>
<dbReference type="SMART" id="SM00257">
    <property type="entry name" value="LysM"/>
    <property type="match status" value="1"/>
</dbReference>
<dbReference type="Gene3D" id="3.10.350.10">
    <property type="entry name" value="LysM domain"/>
    <property type="match status" value="1"/>
</dbReference>
<dbReference type="PROSITE" id="PS51782">
    <property type="entry name" value="LYSM"/>
    <property type="match status" value="1"/>
</dbReference>
<dbReference type="InterPro" id="IPR050708">
    <property type="entry name" value="T6SS_VgrG/RHS"/>
</dbReference>
<dbReference type="Gene3D" id="3.90.930.1">
    <property type="match status" value="2"/>
</dbReference>
<keyword evidence="1" id="KW-0677">Repeat</keyword>
<evidence type="ECO:0000313" key="5">
    <source>
        <dbReference type="Proteomes" id="UP000487350"/>
    </source>
</evidence>
<accession>A0A844APS0</accession>
<gene>
    <name evidence="4" type="ORF">GHT07_02355</name>
</gene>
<dbReference type="CDD" id="cd00118">
    <property type="entry name" value="LysM"/>
    <property type="match status" value="1"/>
</dbReference>
<dbReference type="OrthoDB" id="8553452at2"/>
<dbReference type="CDD" id="cd20686">
    <property type="entry name" value="CdiA-CT_Ec-like"/>
    <property type="match status" value="1"/>
</dbReference>
<feature type="domain" description="LysM" evidence="3">
    <location>
        <begin position="2936"/>
        <end position="2983"/>
    </location>
</feature>
<reference evidence="4 5" key="1">
    <citation type="submission" date="2019-11" db="EMBL/GenBank/DDBJ databases">
        <title>Caenimonas koreensis gen. nov., sp. nov., isolated from activated sludge.</title>
        <authorList>
            <person name="Seung H.R."/>
        </authorList>
    </citation>
    <scope>NUCLEOTIDE SEQUENCE [LARGE SCALE GENOMIC DNA]</scope>
    <source>
        <strain evidence="4 5">EMB320</strain>
    </source>
</reference>
<dbReference type="Proteomes" id="UP000487350">
    <property type="component" value="Unassembled WGS sequence"/>
</dbReference>
<feature type="region of interest" description="Disordered" evidence="2">
    <location>
        <begin position="2436"/>
        <end position="2456"/>
    </location>
</feature>
<organism evidence="4 5">
    <name type="scientific">Caenimonas koreensis DSM 17982</name>
    <dbReference type="NCBI Taxonomy" id="1121255"/>
    <lineage>
        <taxon>Bacteria</taxon>
        <taxon>Pseudomonadati</taxon>
        <taxon>Pseudomonadota</taxon>
        <taxon>Betaproteobacteria</taxon>
        <taxon>Burkholderiales</taxon>
        <taxon>Comamonadaceae</taxon>
        <taxon>Caenimonas</taxon>
    </lineage>
</organism>
<dbReference type="NCBIfam" id="TIGR01643">
    <property type="entry name" value="YD_repeat_2x"/>
    <property type="match status" value="14"/>
</dbReference>
<dbReference type="InterPro" id="IPR006530">
    <property type="entry name" value="YD"/>
</dbReference>
<dbReference type="InterPro" id="IPR036779">
    <property type="entry name" value="LysM_dom_sf"/>
</dbReference>
<dbReference type="InterPro" id="IPR018392">
    <property type="entry name" value="LysM"/>
</dbReference>
<evidence type="ECO:0000256" key="1">
    <source>
        <dbReference type="ARBA" id="ARBA00022737"/>
    </source>
</evidence>
<comment type="caution">
    <text evidence="4">The sequence shown here is derived from an EMBL/GenBank/DDBJ whole genome shotgun (WGS) entry which is preliminary data.</text>
</comment>
<proteinExistence type="predicted"/>
<name>A0A844APS0_9BURK</name>
<dbReference type="Pfam" id="PF25023">
    <property type="entry name" value="TEN_YD-shell"/>
    <property type="match status" value="2"/>
</dbReference>
<evidence type="ECO:0000313" key="4">
    <source>
        <dbReference type="EMBL" id="MRD46105.1"/>
    </source>
</evidence>
<evidence type="ECO:0000256" key="2">
    <source>
        <dbReference type="SAM" id="MobiDB-lite"/>
    </source>
</evidence>
<keyword evidence="5" id="KW-1185">Reference proteome</keyword>
<dbReference type="InterPro" id="IPR056823">
    <property type="entry name" value="TEN-like_YD-shell"/>
</dbReference>
<dbReference type="PANTHER" id="PTHR32305">
    <property type="match status" value="1"/>
</dbReference>
<dbReference type="Gene3D" id="2.180.10.10">
    <property type="entry name" value="RHS repeat-associated core"/>
    <property type="match status" value="8"/>
</dbReference>
<evidence type="ECO:0000259" key="3">
    <source>
        <dbReference type="PROSITE" id="PS51782"/>
    </source>
</evidence>
<dbReference type="PANTHER" id="PTHR32305:SF15">
    <property type="entry name" value="PROTEIN RHSA-RELATED"/>
    <property type="match status" value="1"/>
</dbReference>